<dbReference type="OrthoDB" id="2472181at2"/>
<dbReference type="NCBIfam" id="TIGR01733">
    <property type="entry name" value="AA-adenyl-dom"/>
    <property type="match status" value="3"/>
</dbReference>
<keyword evidence="10" id="KW-1185">Reference proteome</keyword>
<dbReference type="SUPFAM" id="SSF52777">
    <property type="entry name" value="CoA-dependent acyltransferases"/>
    <property type="match status" value="6"/>
</dbReference>
<dbReference type="GO" id="GO:0031177">
    <property type="term" value="F:phosphopantetheine binding"/>
    <property type="evidence" value="ECO:0007669"/>
    <property type="project" value="InterPro"/>
</dbReference>
<dbReference type="GO" id="GO:0044550">
    <property type="term" value="P:secondary metabolite biosynthetic process"/>
    <property type="evidence" value="ECO:0007669"/>
    <property type="project" value="UniProtKB-ARBA"/>
</dbReference>
<keyword evidence="4" id="KW-0597">Phosphoprotein</keyword>
<name>A0A1I0XUD6_9PSEU</name>
<dbReference type="InterPro" id="IPR020845">
    <property type="entry name" value="AMP-binding_CS"/>
</dbReference>
<evidence type="ECO:0000256" key="4">
    <source>
        <dbReference type="ARBA" id="ARBA00022553"/>
    </source>
</evidence>
<keyword evidence="6" id="KW-0045">Antibiotic biosynthesis</keyword>
<feature type="domain" description="Carrier" evidence="8">
    <location>
        <begin position="502"/>
        <end position="577"/>
    </location>
</feature>
<evidence type="ECO:0000313" key="10">
    <source>
        <dbReference type="Proteomes" id="UP000243799"/>
    </source>
</evidence>
<dbReference type="InterPro" id="IPR006162">
    <property type="entry name" value="Ppantetheine_attach_site"/>
</dbReference>
<dbReference type="InterPro" id="IPR020806">
    <property type="entry name" value="PKS_PP-bd"/>
</dbReference>
<dbReference type="FunFam" id="3.40.50.12780:FF:000012">
    <property type="entry name" value="Non-ribosomal peptide synthetase"/>
    <property type="match status" value="2"/>
</dbReference>
<feature type="domain" description="Carrier" evidence="8">
    <location>
        <begin position="1552"/>
        <end position="1626"/>
    </location>
</feature>
<dbReference type="EMBL" id="FOKG01000004">
    <property type="protein sequence ID" value="SFB04749.1"/>
    <property type="molecule type" value="Genomic_DNA"/>
</dbReference>
<dbReference type="GO" id="GO:0003824">
    <property type="term" value="F:catalytic activity"/>
    <property type="evidence" value="ECO:0007669"/>
    <property type="project" value="InterPro"/>
</dbReference>
<keyword evidence="3" id="KW-0596">Phosphopantetheine</keyword>
<dbReference type="FunFam" id="3.40.50.980:FF:000001">
    <property type="entry name" value="Non-ribosomal peptide synthetase"/>
    <property type="match status" value="3"/>
</dbReference>
<dbReference type="GO" id="GO:0005829">
    <property type="term" value="C:cytosol"/>
    <property type="evidence" value="ECO:0007669"/>
    <property type="project" value="TreeGrafter"/>
</dbReference>
<keyword evidence="5" id="KW-0677">Repeat</keyword>
<reference evidence="10" key="1">
    <citation type="submission" date="2016-10" db="EMBL/GenBank/DDBJ databases">
        <authorList>
            <person name="Varghese N."/>
            <person name="Submissions S."/>
        </authorList>
    </citation>
    <scope>NUCLEOTIDE SEQUENCE [LARGE SCALE GENOMIC DNA]</scope>
    <source>
        <strain evidence="10">CGMCC 4.3568</strain>
    </source>
</reference>
<proteinExistence type="inferred from homology"/>
<evidence type="ECO:0000256" key="6">
    <source>
        <dbReference type="ARBA" id="ARBA00023194"/>
    </source>
</evidence>
<dbReference type="Gene3D" id="3.40.50.980">
    <property type="match status" value="6"/>
</dbReference>
<dbReference type="InterPro" id="IPR000873">
    <property type="entry name" value="AMP-dep_synth/lig_dom"/>
</dbReference>
<dbReference type="Pfam" id="PF00501">
    <property type="entry name" value="AMP-binding"/>
    <property type="match status" value="3"/>
</dbReference>
<dbReference type="Gene3D" id="3.30.559.30">
    <property type="entry name" value="Nonribosomal peptide synthetase, condensation domain"/>
    <property type="match status" value="3"/>
</dbReference>
<feature type="region of interest" description="Disordered" evidence="7">
    <location>
        <begin position="3010"/>
        <end position="3034"/>
    </location>
</feature>
<comment type="similarity">
    <text evidence="2">Belongs to the ATP-dependent AMP-binding enzyme family.</text>
</comment>
<dbReference type="SMART" id="SM00823">
    <property type="entry name" value="PKS_PP"/>
    <property type="match status" value="3"/>
</dbReference>
<evidence type="ECO:0000259" key="8">
    <source>
        <dbReference type="PROSITE" id="PS50075"/>
    </source>
</evidence>
<dbReference type="CDD" id="cd19543">
    <property type="entry name" value="DCL_NRPS"/>
    <property type="match status" value="1"/>
</dbReference>
<evidence type="ECO:0000256" key="3">
    <source>
        <dbReference type="ARBA" id="ARBA00022450"/>
    </source>
</evidence>
<dbReference type="STRING" id="490629.SAMN05216266_10424"/>
<dbReference type="GO" id="GO:0043041">
    <property type="term" value="P:amino acid activation for nonribosomal peptide biosynthetic process"/>
    <property type="evidence" value="ECO:0007669"/>
    <property type="project" value="TreeGrafter"/>
</dbReference>
<dbReference type="Pfam" id="PF00668">
    <property type="entry name" value="Condensation"/>
    <property type="match status" value="3"/>
</dbReference>
<evidence type="ECO:0000313" key="9">
    <source>
        <dbReference type="EMBL" id="SFB04749.1"/>
    </source>
</evidence>
<dbReference type="Gene3D" id="1.10.1200.10">
    <property type="entry name" value="ACP-like"/>
    <property type="match status" value="3"/>
</dbReference>
<dbReference type="SUPFAM" id="SSF47336">
    <property type="entry name" value="ACP-like"/>
    <property type="match status" value="3"/>
</dbReference>
<dbReference type="CDD" id="cd12117">
    <property type="entry name" value="A_NRPS_Srf_like"/>
    <property type="match status" value="2"/>
</dbReference>
<dbReference type="SMART" id="SM01294">
    <property type="entry name" value="PKS_PP_betabranch"/>
    <property type="match status" value="1"/>
</dbReference>
<dbReference type="InterPro" id="IPR023213">
    <property type="entry name" value="CAT-like_dom_sf"/>
</dbReference>
<dbReference type="InterPro" id="IPR036736">
    <property type="entry name" value="ACP-like_sf"/>
</dbReference>
<dbReference type="FunFam" id="3.30.300.30:FF:000010">
    <property type="entry name" value="Enterobactin synthetase component F"/>
    <property type="match status" value="2"/>
</dbReference>
<dbReference type="Gene3D" id="3.30.300.30">
    <property type="match status" value="3"/>
</dbReference>
<organism evidence="9 10">
    <name type="scientific">Amycolatopsis marina</name>
    <dbReference type="NCBI Taxonomy" id="490629"/>
    <lineage>
        <taxon>Bacteria</taxon>
        <taxon>Bacillati</taxon>
        <taxon>Actinomycetota</taxon>
        <taxon>Actinomycetes</taxon>
        <taxon>Pseudonocardiales</taxon>
        <taxon>Pseudonocardiaceae</taxon>
        <taxon>Amycolatopsis</taxon>
    </lineage>
</organism>
<dbReference type="FunFam" id="1.10.1200.10:FF:000005">
    <property type="entry name" value="Nonribosomal peptide synthetase 1"/>
    <property type="match status" value="3"/>
</dbReference>
<evidence type="ECO:0000256" key="2">
    <source>
        <dbReference type="ARBA" id="ARBA00006432"/>
    </source>
</evidence>
<protein>
    <submittedName>
        <fullName evidence="9">Non-ribosomal peptide synthase domain TIGR01720/amino acid adenylation domain-containing protein</fullName>
    </submittedName>
</protein>
<dbReference type="PANTHER" id="PTHR45527:SF1">
    <property type="entry name" value="FATTY ACID SYNTHASE"/>
    <property type="match status" value="1"/>
</dbReference>
<evidence type="ECO:0000256" key="7">
    <source>
        <dbReference type="SAM" id="MobiDB-lite"/>
    </source>
</evidence>
<dbReference type="InterPro" id="IPR009081">
    <property type="entry name" value="PP-bd_ACP"/>
</dbReference>
<dbReference type="GO" id="GO:0008610">
    <property type="term" value="P:lipid biosynthetic process"/>
    <property type="evidence" value="ECO:0007669"/>
    <property type="project" value="UniProtKB-ARBA"/>
</dbReference>
<dbReference type="FunFam" id="3.30.559.10:FF:000012">
    <property type="entry name" value="Non-ribosomal peptide synthetase"/>
    <property type="match status" value="1"/>
</dbReference>
<dbReference type="NCBIfam" id="NF003417">
    <property type="entry name" value="PRK04813.1"/>
    <property type="match status" value="3"/>
</dbReference>
<accession>A0A1I0XUD6</accession>
<dbReference type="InterPro" id="IPR045851">
    <property type="entry name" value="AMP-bd_C_sf"/>
</dbReference>
<dbReference type="CDD" id="cd19534">
    <property type="entry name" value="E_NRPS"/>
    <property type="match status" value="1"/>
</dbReference>
<dbReference type="PROSITE" id="PS50075">
    <property type="entry name" value="CARRIER"/>
    <property type="match status" value="3"/>
</dbReference>
<sequence length="3118" mass="337901">MRESTAGDNQLGCFADLFESQVTQTPNATAVLSGDDALSYAELNARANQLADLLIEQGVNRSDIVALVLPKSVDAVVATLAVAKTGAAFLPVDPNYPADRITFMLKDAKPARVVTATDVAGRLPRGGKRILLDHPDTLLESRDTADPEIGRELSGVAYVIYTSGSSGTPKGVLVTNSGIASLVRSQVERLGAGPGCRVLQFAPLSFDASVWELCMGLLTGATLVVASADEVQPGAPLVDLVARHDVTHLTLPPSALAVVPSGGLEQVRVLVVAGEAVTPGLAGQWSRGRTLINAYGPTETTVCATMSPPLSGAGDVPIGSAINGARVYVLDDELGPVSPGEQGELYVAGAGLAKGYLNRPELTAERFVQAPFDPAERLYRTGDLVSERADGLLDFHGRIDDQVKVRGFRIEPGEIEAALSLHPGVAQSVVVVRDSRLVAYVVPTKTATRGSELQRALSRRLPEHMVPSRFVVVDALPLSSSGKVDRDALPDPDAAASAGYVAPRNDPEQVIAGIWQEVLRLDRVGIEDNFFEIGGDSLLNIQAVSRMRTALGVDVSPRAVFDNPTVAALASTLQIEPEPDSRSTILVAPRQASMPLSFAQQRLWFMDEFEPGSAEYNVSAGLRLTGPLDTEALRSALDALVARHEILRTTFGSVDGVGVQFVHASGEPAWAVVDLSAAEDLETSLTGLVQAEMQRPFDLRVGPLVRAMLIRAAEQDHVLVLTLHHIVTDRWSMNVLTRELITLYQDTAENAAADLPELPVHYVDYAVWQRDQWTDDALAGDLTYWREQLAGVDPLELPTDRPRPAVRTWHGGAESFALPAEDLDRLKELCGDAGVTLFMTLAAATQVLLARWSGSNDIALGTVTSGRDRSELEDLVGFFVNTVVLRSRIDELQSFTEFVGSVKETVLQAFAHQNVPFDAVVDELAPERDAGRTPLVQAMMVLHNAWMQDTALPSGLRLTEYALPRLTTMFDITVEYAERDGRLLGWVGYNVDLFDSTTIRRMAGHLATLLKGIAAAPRTPVSALPLLGEAEYRQVTREWNDTTVSYPADKCIHELFADQAAKYPDRTAVVYQDEELSYRDIDDRANQLAHHLISLGAGQERPVGLCLRRTPELVVALLGILKAGAAYLPLDPAYPTERLAFVLADAGANFVLTEENLTDLLPDGYTIVNLSEALAAEHSGVDPKTAVAADDLACVLYTSGSTGTPKGVALPHRATVRTFFGTDFLDFGPDHVIPQCMSMSWDGMSLELWGALLHGGTSVLYPGEQTEVERLAELIVRHGATTLCLPQSLFNVLVDEFPETVKRVRQVIVGGDAASGSHLAKARRINPTLRLVNGYGPVESMIVATCHEIITDELSTVPIGRPVANTRVYVLDNQLAPVPIGVAGELCIAGDGLARGYVGRPELTEERFVQAPFDTAERLYRTGDRARWTADGVLEFLGRADEQVKIRGFRVEPGEVEAAIAAHPGVADAVVVPRVDGAVRRLLGYVVSAGAGAGAPDPVEVRDFVRSRLPEYMVPAAVRVLDEFPHTSSGKVDRRALSAMSGPLSAESAYVAARSRIERQLAEIWAEVLGVDRVGVMDNFFELGGDSILSIQVVSRARRTGLVLSSKDMFLRQTIAALAPVVRTGDFDGPDTDVAVGPVELTPVQRSFFEMCTVTPSHYNMSVLLDLADGVDVAALRSAIEAVVSWHDALEMRFERTEDGWRQHSSGERSVVIESAETLDPERVQAGLDLADGPLVRAVLVGHDQLFLTIHHLVVDGVAWRVLLSDLTTAYEQVVAGRQVDLGVRTTSFRRWAGLLAEHARSGGFDDERDYWDSIGPVPDLPRDSTGGNLESSARQVSVRLSAEDTDALLHKVPGVYRTQVNDLLMAALGRVLARWAGNERVLIGMEGHGREDLFAGTDLSRTVGWFTTVYPVALTVPTGQDVGESIKSVKQQLRDVPRRGIGHGALRHLTGTPPTTVPPQISFNYLGRWNSGSDSLIRGRTWNIGTDRGPGNPRQFLLDVVGMVERDQLEFVWIYSADIHNEDTVRRLGDELAAELRLIIEYCGRPGAGGCTPSDFPLAKLDQSAVDMVAGNGRTVEEIYPLTPIQSGMLFHWLINPDAYLGQMAFTLDGVTGPERLGRAWQAVIDRTPILRTSLVWEGLAEPLQVVHNQVELPVTYLDWTGLSEEALGHAAEQYMAADRATGMNLSKAPLTRLTIARLSGNSVWVYCASHHLLLDGWSLFQVLVETFAVHAGIPVTELAARQSFRYYVGWLAEQDRVQAEAHWRDVLAGLESPTPLPFDRAPAESHRSKANARSELVLTTEDTMKLAAFARGHHLTVNTVVQGAWALLLSRYSGERDVCFGTTVAGRPAGLPGAESIIGIFINTLPVRVGVDVDRPVVDWLRDIQARQVEGREYEFVALADMQTWSDMPAGTSLFDSIVVFENYPVDDNAAAEHGLRLRDLTTVEVGTYPLNLIAYAGDELSCTLVYDDDLFDVSTIERLGKHLRTVLDGIVACGDRRIAELPAVDAAERNKITVEWNKTAVSYPRDLCVHQVFEAEVRRDPDAPAVVFGDTVLTYRQLDDRANRLAHHLISLGVVRGTLVGLCVERGVELIVGILGVLKAGAAYVPLDPGYPADRLSFMLTDSAVPVVLTLDRFVGRLPDTGAKLVRLNEELPESPSGPPDTGVTPDDLVYAMYTSGSTGKPRGARVKHRGVVRLVKPGDYCPVGSGDVVAHCASISFDASTFEVWNGLLNGACLAIRPPEMLTVDRIREFNSRHGVTNLVLATGMFHELVDADADAFSGVRQLVVGGDVLSPVHCAKLTERMPDLQVINVYGPTECTSITTVHLVDSNPAPDVKLPIGRPIANTTVYVLDDNQALVPVGAPGEIYIGGDGVGAGYINRPDLNAERFVPNPFVPDDMLYRTGDRARWLPDGTLDFLGRVDTQVKIRGFRIEPGEIEASLRLHPQVGEAVVVAHDDGTGIRRLTAYVVADGPEPSTADLREHTRRTLPEHMVPSTFLVLGQLPLTPNGKVDRRALPDPTGQVEPTEPYEAPRTPAEETLAAIWSELLNVDAVGAHSSFFALGGDSILSIRAVSRVRDAFGVDLSPRDLFDHPTVSGLAEIIEERVLAELEQLAPGE</sequence>
<dbReference type="PROSITE" id="PS00455">
    <property type="entry name" value="AMP_BINDING"/>
    <property type="match status" value="2"/>
</dbReference>
<dbReference type="CDD" id="cd17652">
    <property type="entry name" value="A_NRPS_CmdD_like"/>
    <property type="match status" value="1"/>
</dbReference>
<dbReference type="NCBIfam" id="TIGR01720">
    <property type="entry name" value="NRPS-para261"/>
    <property type="match status" value="1"/>
</dbReference>
<dbReference type="PROSITE" id="PS00012">
    <property type="entry name" value="PHOSPHOPANTETHEINE"/>
    <property type="match status" value="2"/>
</dbReference>
<dbReference type="Pfam" id="PF00550">
    <property type="entry name" value="PP-binding"/>
    <property type="match status" value="3"/>
</dbReference>
<dbReference type="Gene3D" id="2.30.38.10">
    <property type="entry name" value="Luciferase, Domain 3"/>
    <property type="match status" value="3"/>
</dbReference>
<dbReference type="PANTHER" id="PTHR45527">
    <property type="entry name" value="NONRIBOSOMAL PEPTIDE SYNTHETASE"/>
    <property type="match status" value="1"/>
</dbReference>
<feature type="domain" description="Carrier" evidence="8">
    <location>
        <begin position="3032"/>
        <end position="3107"/>
    </location>
</feature>
<evidence type="ECO:0000256" key="1">
    <source>
        <dbReference type="ARBA" id="ARBA00001957"/>
    </source>
</evidence>
<dbReference type="Pfam" id="PF13193">
    <property type="entry name" value="AMP-binding_C"/>
    <property type="match status" value="3"/>
</dbReference>
<evidence type="ECO:0000256" key="5">
    <source>
        <dbReference type="ARBA" id="ARBA00022737"/>
    </source>
</evidence>
<dbReference type="InterPro" id="IPR025110">
    <property type="entry name" value="AMP-bd_C"/>
</dbReference>
<dbReference type="CDD" id="cd19531">
    <property type="entry name" value="LCL_NRPS-like"/>
    <property type="match status" value="1"/>
</dbReference>
<dbReference type="InterPro" id="IPR010060">
    <property type="entry name" value="NRPS_synth"/>
</dbReference>
<dbReference type="Proteomes" id="UP000243799">
    <property type="component" value="Unassembled WGS sequence"/>
</dbReference>
<dbReference type="InterPro" id="IPR010071">
    <property type="entry name" value="AA_adenyl_dom"/>
</dbReference>
<dbReference type="Gene3D" id="3.30.559.10">
    <property type="entry name" value="Chloramphenicol acetyltransferase-like domain"/>
    <property type="match status" value="3"/>
</dbReference>
<dbReference type="InterPro" id="IPR001242">
    <property type="entry name" value="Condensation_dom"/>
</dbReference>
<dbReference type="RefSeq" id="WP_091671694.1">
    <property type="nucleotide sequence ID" value="NZ_FOKG01000004.1"/>
</dbReference>
<comment type="cofactor">
    <cofactor evidence="1">
        <name>pantetheine 4'-phosphate</name>
        <dbReference type="ChEBI" id="CHEBI:47942"/>
    </cofactor>
</comment>
<dbReference type="SUPFAM" id="SSF56801">
    <property type="entry name" value="Acetyl-CoA synthetase-like"/>
    <property type="match status" value="3"/>
</dbReference>
<dbReference type="FunFam" id="2.30.38.10:FF:000001">
    <property type="entry name" value="Non-ribosomal peptide synthetase PvdI"/>
    <property type="match status" value="2"/>
</dbReference>
<dbReference type="GO" id="GO:0017000">
    <property type="term" value="P:antibiotic biosynthetic process"/>
    <property type="evidence" value="ECO:0007669"/>
    <property type="project" value="UniProtKB-KW"/>
</dbReference>
<gene>
    <name evidence="9" type="ORF">SAMN05216266_10424</name>
</gene>